<proteinExistence type="predicted"/>
<dbReference type="KEGG" id="fls:GLV81_10990"/>
<sequence length="194" mass="21819">MKPEAVAQQRSQGQCELCAASSPLKLYEVPPQDIPSADTVMMVCDTCLQQIEQKAELDHNHWQCLSTSMWSEVPAVQVVSWRMLNRLRNESWAADLLDMLFLTDEWLAFAKATGDHESDGTVNLHRDCNGAQLFSGDTVVLTKSLDVKGSTVNARVGTVIRNIRLVPDNVNQIEGRIENQQIVILTQYLRRQHS</sequence>
<keyword evidence="3" id="KW-1185">Reference proteome</keyword>
<dbReference type="SUPFAM" id="SSF82057">
    <property type="entry name" value="Prokaryotic SH3-related domain"/>
    <property type="match status" value="1"/>
</dbReference>
<dbReference type="Pfam" id="PF03831">
    <property type="entry name" value="YjdM"/>
    <property type="match status" value="1"/>
</dbReference>
<dbReference type="EMBL" id="CP046566">
    <property type="protein sequence ID" value="QGW28555.1"/>
    <property type="molecule type" value="Genomic_DNA"/>
</dbReference>
<protein>
    <submittedName>
        <fullName evidence="2">PhnA protein</fullName>
    </submittedName>
</protein>
<gene>
    <name evidence="2" type="ORF">GLV81_10990</name>
</gene>
<reference evidence="2 3" key="1">
    <citation type="submission" date="2019-11" db="EMBL/GenBank/DDBJ databases">
        <authorList>
            <person name="Im W.T."/>
        </authorList>
    </citation>
    <scope>NUCLEOTIDE SEQUENCE [LARGE SCALE GENOMIC DNA]</scope>
    <source>
        <strain evidence="2 3">SB-02</strain>
    </source>
</reference>
<dbReference type="Gene3D" id="2.30.30.40">
    <property type="entry name" value="SH3 Domains"/>
    <property type="match status" value="1"/>
</dbReference>
<dbReference type="RefSeq" id="WP_157478908.1">
    <property type="nucleotide sequence ID" value="NZ_CP046566.1"/>
</dbReference>
<feature type="domain" description="PhnA protein N-terminal proteobacterial" evidence="1">
    <location>
        <begin position="9"/>
        <end position="52"/>
    </location>
</feature>
<dbReference type="InterPro" id="IPR013991">
    <property type="entry name" value="PhnaA_N_proteobac"/>
</dbReference>
<dbReference type="InterPro" id="IPR013988">
    <property type="entry name" value="YjdM_C"/>
</dbReference>
<name>A0A6I6GJG1_9BACT</name>
<organism evidence="2 3">
    <name type="scientific">Phnomibacter ginsenosidimutans</name>
    <dbReference type="NCBI Taxonomy" id="2676868"/>
    <lineage>
        <taxon>Bacteria</taxon>
        <taxon>Pseudomonadati</taxon>
        <taxon>Bacteroidota</taxon>
        <taxon>Chitinophagia</taxon>
        <taxon>Chitinophagales</taxon>
        <taxon>Chitinophagaceae</taxon>
        <taxon>Phnomibacter</taxon>
    </lineage>
</organism>
<evidence type="ECO:0000313" key="2">
    <source>
        <dbReference type="EMBL" id="QGW28555.1"/>
    </source>
</evidence>
<dbReference type="SMART" id="SM00782">
    <property type="entry name" value="PhnA_Zn_Ribbon"/>
    <property type="match status" value="1"/>
</dbReference>
<dbReference type="AlphaFoldDB" id="A0A6I6GJG1"/>
<accession>A0A6I6GJG1</accession>
<evidence type="ECO:0000313" key="3">
    <source>
        <dbReference type="Proteomes" id="UP000426027"/>
    </source>
</evidence>
<evidence type="ECO:0000259" key="1">
    <source>
        <dbReference type="SMART" id="SM00782"/>
    </source>
</evidence>
<dbReference type="Proteomes" id="UP000426027">
    <property type="component" value="Chromosome"/>
</dbReference>